<accession>A0A716E0V8</accession>
<organism evidence="1">
    <name type="scientific">Salmonella enterica subsp. enterica serovar Typhi str. CT18</name>
    <dbReference type="NCBI Taxonomy" id="220341"/>
    <lineage>
        <taxon>Bacteria</taxon>
        <taxon>Pseudomonadati</taxon>
        <taxon>Pseudomonadota</taxon>
        <taxon>Gammaproteobacteria</taxon>
        <taxon>Enterobacterales</taxon>
        <taxon>Enterobacteriaceae</taxon>
        <taxon>Salmonella</taxon>
    </lineage>
</organism>
<proteinExistence type="predicted"/>
<comment type="caution">
    <text evidence="1">The sequence shown here is derived from an EMBL/GenBank/DDBJ whole genome shotgun (WGS) entry which is preliminary data.</text>
</comment>
<reference evidence="1" key="2">
    <citation type="submission" date="2019-01" db="EMBL/GenBank/DDBJ databases">
        <authorList>
            <consortium name="NCBI Pathogen Detection Project"/>
        </authorList>
    </citation>
    <scope>NUCLEOTIDE SEQUENCE</scope>
    <source>
        <strain evidence="1">CT18</strain>
    </source>
</reference>
<sequence>MATLSQNVMQHRKVLKETGLAFAKSIPLVGPHIEAAEKMFTLFSEINATTCRDRFNRYIMGIGEICDDEVDISREHFSALVKKLVLDDEDKKTEYYIRLTINLARSSLNDDERLFFIHVLSELTCSDIDYARKLYIATNVPVKGFKTSESAQLSITSPKKAMSLRSLNKLISSGLAYENRTGEVKANPGYKLTSDLERLLGFIFHNDDLQPTALSIESKEEFDVIIMDSGFSYHGLYPNIIYRQLRAAGIKVCIEKNENCISDKLAKFFICARTATAMNGQGQWINYGEISVLTNLDSRKNSFFDSEFKEIVDREHFSPGDDDSSFDASKLNNALNKVAAFVLDRLSPSIETKLEP</sequence>
<protein>
    <submittedName>
        <fullName evidence="1">Uncharacterized protein</fullName>
    </submittedName>
</protein>
<dbReference type="EMBL" id="DAAOWL010000020">
    <property type="protein sequence ID" value="HAD5225231.1"/>
    <property type="molecule type" value="Genomic_DNA"/>
</dbReference>
<dbReference type="AlphaFoldDB" id="A0A716E0V8"/>
<name>A0A716E0V8_SALTI</name>
<evidence type="ECO:0000313" key="1">
    <source>
        <dbReference type="EMBL" id="HAD5225231.1"/>
    </source>
</evidence>
<gene>
    <name evidence="1" type="ORF">G1T33_18430</name>
</gene>
<reference evidence="1" key="1">
    <citation type="journal article" date="2018" name="Genome Biol.">
        <title>SKESA: strategic k-mer extension for scrupulous assemblies.</title>
        <authorList>
            <person name="Souvorov A."/>
            <person name="Agarwala R."/>
            <person name="Lipman D.J."/>
        </authorList>
    </citation>
    <scope>NUCLEOTIDE SEQUENCE</scope>
    <source>
        <strain evidence="1">CT18</strain>
    </source>
</reference>